<keyword evidence="2 6" id="KW-0547">Nucleotide-binding</keyword>
<dbReference type="InterPro" id="IPR044304">
    <property type="entry name" value="NUBPL-like"/>
</dbReference>
<comment type="function">
    <text evidence="6">Binds and transfers iron-sulfur (Fe-S) clusters to target apoproteins. Can hydrolyze ATP.</text>
</comment>
<dbReference type="GO" id="GO:0005524">
    <property type="term" value="F:ATP binding"/>
    <property type="evidence" value="ECO:0007669"/>
    <property type="project" value="UniProtKB-KW"/>
</dbReference>
<dbReference type="InterPro" id="IPR033756">
    <property type="entry name" value="YlxH/NBP35"/>
</dbReference>
<organism evidence="7 8">
    <name type="scientific">Devosia neptuniae</name>
    <dbReference type="NCBI Taxonomy" id="191302"/>
    <lineage>
        <taxon>Bacteria</taxon>
        <taxon>Pseudomonadati</taxon>
        <taxon>Pseudomonadota</taxon>
        <taxon>Alphaproteobacteria</taxon>
        <taxon>Hyphomicrobiales</taxon>
        <taxon>Devosiaceae</taxon>
        <taxon>Devosia</taxon>
    </lineage>
</organism>
<dbReference type="Pfam" id="PF10609">
    <property type="entry name" value="ParA"/>
    <property type="match status" value="1"/>
</dbReference>
<dbReference type="InterPro" id="IPR019591">
    <property type="entry name" value="Mrp/NBP35_ATP-bd"/>
</dbReference>
<evidence type="ECO:0000313" key="8">
    <source>
        <dbReference type="Proteomes" id="UP001061862"/>
    </source>
</evidence>
<dbReference type="InterPro" id="IPR027417">
    <property type="entry name" value="P-loop_NTPase"/>
</dbReference>
<comment type="similarity">
    <text evidence="6">Belongs to the Mrp/NBP35 ATP-binding proteins family.</text>
</comment>
<dbReference type="RefSeq" id="WP_262169641.1">
    <property type="nucleotide sequence ID" value="NZ_CP104965.1"/>
</dbReference>
<dbReference type="EMBL" id="CP104965">
    <property type="protein sequence ID" value="UXN70549.1"/>
    <property type="molecule type" value="Genomic_DNA"/>
</dbReference>
<dbReference type="Proteomes" id="UP001061862">
    <property type="component" value="Chromosome"/>
</dbReference>
<sequence length="357" mass="36587">MADTELAATIKAALAAVEIPGGGDLSGYGGLSEIIVTPSAVAFAIAVAPGMEAAFGPAREQAQLAAQAVAGTRKVMVSLTSGKPPAGPKFSHGSPVPAGKQAVPGIKRIIAVGSGKGGVGKSTTAVNLALAFAAEGLRTGILDADLYGPSIPKLLGLEGRPAIREDGIFTPHSAFGLKAMSIGSMLNPDQAVVWRGPMATSALRQLLRETDWGDLDILVVDLPPGTGDIHISLFQQSEVDGVVIVSTPQELALIDAKKAIDMLRRMGVPLLGLIENMSYFIAPDTGTRYDIFGTGGAENAARSLDMPFLGAVPLVMSIRENSDIGQPPVVSAPNGSEAQAFRAIATKILAGLPALRG</sequence>
<keyword evidence="5 6" id="KW-0411">Iron-sulfur</keyword>
<keyword evidence="6" id="KW-0378">Hydrolase</keyword>
<evidence type="ECO:0000256" key="2">
    <source>
        <dbReference type="ARBA" id="ARBA00022741"/>
    </source>
</evidence>
<evidence type="ECO:0000256" key="4">
    <source>
        <dbReference type="ARBA" id="ARBA00023004"/>
    </source>
</evidence>
<keyword evidence="1 6" id="KW-0479">Metal-binding</keyword>
<comment type="subunit">
    <text evidence="6">Homodimer.</text>
</comment>
<dbReference type="CDD" id="cd02037">
    <property type="entry name" value="Mrp_NBP35"/>
    <property type="match status" value="1"/>
</dbReference>
<dbReference type="PANTHER" id="PTHR42961:SF2">
    <property type="entry name" value="IRON-SULFUR PROTEIN NUBPL"/>
    <property type="match status" value="1"/>
</dbReference>
<evidence type="ECO:0000256" key="6">
    <source>
        <dbReference type="HAMAP-Rule" id="MF_02040"/>
    </source>
</evidence>
<keyword evidence="8" id="KW-1185">Reference proteome</keyword>
<reference evidence="7 8" key="1">
    <citation type="submission" date="2022-09" db="EMBL/GenBank/DDBJ databases">
        <title>Interaction between co-microsymbionts with complementary sets of symbiotic genes in legume-rhizobium systems.</title>
        <authorList>
            <person name="Safronova V."/>
            <person name="Sazanova A."/>
            <person name="Afonin A."/>
            <person name="Chirak E."/>
        </authorList>
    </citation>
    <scope>NUCLEOTIDE SEQUENCE [LARGE SCALE GENOMIC DNA]</scope>
    <source>
        <strain evidence="7 8">A18/4-1</strain>
    </source>
</reference>
<keyword evidence="4 6" id="KW-0408">Iron</keyword>
<name>A0ABY6CE85_9HYPH</name>
<dbReference type="Gene3D" id="3.40.50.300">
    <property type="entry name" value="P-loop containing nucleotide triphosphate hydrolases"/>
    <property type="match status" value="1"/>
</dbReference>
<keyword evidence="3 6" id="KW-0067">ATP-binding</keyword>
<evidence type="ECO:0000256" key="1">
    <source>
        <dbReference type="ARBA" id="ARBA00022723"/>
    </source>
</evidence>
<accession>A0ABY6CE85</accession>
<dbReference type="SUPFAM" id="SSF52540">
    <property type="entry name" value="P-loop containing nucleoside triphosphate hydrolases"/>
    <property type="match status" value="1"/>
</dbReference>
<gene>
    <name evidence="7" type="ORF">N8A98_04985</name>
</gene>
<dbReference type="PANTHER" id="PTHR42961">
    <property type="entry name" value="IRON-SULFUR PROTEIN NUBPL"/>
    <property type="match status" value="1"/>
</dbReference>
<evidence type="ECO:0000313" key="7">
    <source>
        <dbReference type="EMBL" id="UXN70549.1"/>
    </source>
</evidence>
<dbReference type="HAMAP" id="MF_02040">
    <property type="entry name" value="Mrp_NBP35"/>
    <property type="match status" value="1"/>
</dbReference>
<feature type="binding site" evidence="6">
    <location>
        <begin position="115"/>
        <end position="122"/>
    </location>
    <ligand>
        <name>ATP</name>
        <dbReference type="ChEBI" id="CHEBI:30616"/>
    </ligand>
</feature>
<evidence type="ECO:0000256" key="5">
    <source>
        <dbReference type="ARBA" id="ARBA00023014"/>
    </source>
</evidence>
<protein>
    <recommendedName>
        <fullName evidence="6">Iron-sulfur cluster carrier protein</fullName>
    </recommendedName>
</protein>
<proteinExistence type="inferred from homology"/>
<evidence type="ECO:0000256" key="3">
    <source>
        <dbReference type="ARBA" id="ARBA00022840"/>
    </source>
</evidence>